<protein>
    <recommendedName>
        <fullName evidence="10">GH18 domain-containing protein</fullName>
    </recommendedName>
</protein>
<dbReference type="SMART" id="SM00636">
    <property type="entry name" value="Glyco_18"/>
    <property type="match status" value="1"/>
</dbReference>
<evidence type="ECO:0000313" key="12">
    <source>
        <dbReference type="Proteomes" id="UP000297245"/>
    </source>
</evidence>
<dbReference type="AlphaFoldDB" id="A0A4S8LIJ3"/>
<feature type="domain" description="GH18" evidence="10">
    <location>
        <begin position="46"/>
        <end position="341"/>
    </location>
</feature>
<dbReference type="PANTHER" id="PTHR11177">
    <property type="entry name" value="CHITINASE"/>
    <property type="match status" value="1"/>
</dbReference>
<dbReference type="EMBL" id="ML179402">
    <property type="protein sequence ID" value="THU88643.1"/>
    <property type="molecule type" value="Genomic_DNA"/>
</dbReference>
<keyword evidence="4" id="KW-0119">Carbohydrate metabolism</keyword>
<evidence type="ECO:0000259" key="10">
    <source>
        <dbReference type="PROSITE" id="PS51910"/>
    </source>
</evidence>
<dbReference type="InterPro" id="IPR029070">
    <property type="entry name" value="Chitinase_insertion_sf"/>
</dbReference>
<dbReference type="InterPro" id="IPR017853">
    <property type="entry name" value="GH"/>
</dbReference>
<dbReference type="GO" id="GO:0005576">
    <property type="term" value="C:extracellular region"/>
    <property type="evidence" value="ECO:0007669"/>
    <property type="project" value="TreeGrafter"/>
</dbReference>
<evidence type="ECO:0000256" key="4">
    <source>
        <dbReference type="ARBA" id="ARBA00023277"/>
    </source>
</evidence>
<keyword evidence="5 7" id="KW-0326">Glycosidase</keyword>
<evidence type="ECO:0000256" key="2">
    <source>
        <dbReference type="ARBA" id="ARBA00022801"/>
    </source>
</evidence>
<dbReference type="InterPro" id="IPR011583">
    <property type="entry name" value="Chitinase_II/V-like_cat"/>
</dbReference>
<dbReference type="InterPro" id="IPR001223">
    <property type="entry name" value="Glyco_hydro18_cat"/>
</dbReference>
<sequence length="350" mass="37292">MSRVSSILLYFYKDPSKASPAADSCCCPSQFFRLSVPSPASSSSNGQTGAVTSPSPSTSAGPDNNAAIETLTRIFMNCLISGPGTNVARLSPRKTDLAAAGYEHLEEKETKDAKGSDMGNVDISEHSFPFSIWSLWICHLFNKPNHYAVQLIKDYGFDGVDLDFEYPGSAAQGQGFADLLTKLRSAFDSLAAKKGDSTPYEISAGAENYANLVVPQMNAALTHWNLMVSLFTGRAFENTDGIGQPYNGIGPGTIEAGVYSHNALPIAGAQIFDEDAVDVASYSYDSAKRELVSYDTPNIVQLKTQYVNTNGMAGNMCWELSTGKKGADSLVGVGLSNLGALQQGTNGNLR</sequence>
<dbReference type="GO" id="GO:0008843">
    <property type="term" value="F:endochitinase activity"/>
    <property type="evidence" value="ECO:0007669"/>
    <property type="project" value="UniProtKB-EC"/>
</dbReference>
<reference evidence="11 12" key="1">
    <citation type="journal article" date="2019" name="Nat. Ecol. Evol.">
        <title>Megaphylogeny resolves global patterns of mushroom evolution.</title>
        <authorList>
            <person name="Varga T."/>
            <person name="Krizsan K."/>
            <person name="Foldi C."/>
            <person name="Dima B."/>
            <person name="Sanchez-Garcia M."/>
            <person name="Sanchez-Ramirez S."/>
            <person name="Szollosi G.J."/>
            <person name="Szarkandi J.G."/>
            <person name="Papp V."/>
            <person name="Albert L."/>
            <person name="Andreopoulos W."/>
            <person name="Angelini C."/>
            <person name="Antonin V."/>
            <person name="Barry K.W."/>
            <person name="Bougher N.L."/>
            <person name="Buchanan P."/>
            <person name="Buyck B."/>
            <person name="Bense V."/>
            <person name="Catcheside P."/>
            <person name="Chovatia M."/>
            <person name="Cooper J."/>
            <person name="Damon W."/>
            <person name="Desjardin D."/>
            <person name="Finy P."/>
            <person name="Geml J."/>
            <person name="Haridas S."/>
            <person name="Hughes K."/>
            <person name="Justo A."/>
            <person name="Karasinski D."/>
            <person name="Kautmanova I."/>
            <person name="Kiss B."/>
            <person name="Kocsube S."/>
            <person name="Kotiranta H."/>
            <person name="LaButti K.M."/>
            <person name="Lechner B.E."/>
            <person name="Liimatainen K."/>
            <person name="Lipzen A."/>
            <person name="Lukacs Z."/>
            <person name="Mihaltcheva S."/>
            <person name="Morgado L.N."/>
            <person name="Niskanen T."/>
            <person name="Noordeloos M.E."/>
            <person name="Ohm R.A."/>
            <person name="Ortiz-Santana B."/>
            <person name="Ovrebo C."/>
            <person name="Racz N."/>
            <person name="Riley R."/>
            <person name="Savchenko A."/>
            <person name="Shiryaev A."/>
            <person name="Soop K."/>
            <person name="Spirin V."/>
            <person name="Szebenyi C."/>
            <person name="Tomsovsky M."/>
            <person name="Tulloss R.E."/>
            <person name="Uehling J."/>
            <person name="Grigoriev I.V."/>
            <person name="Vagvolgyi C."/>
            <person name="Papp T."/>
            <person name="Martin F.M."/>
            <person name="Miettinen O."/>
            <person name="Hibbett D.S."/>
            <person name="Nagy L.G."/>
        </authorList>
    </citation>
    <scope>NUCLEOTIDE SEQUENCE [LARGE SCALE GENOMIC DNA]</scope>
    <source>
        <strain evidence="11 12">CBS 962.96</strain>
    </source>
</reference>
<gene>
    <name evidence="11" type="ORF">K435DRAFT_803373</name>
</gene>
<accession>A0A4S8LIJ3</accession>
<keyword evidence="12" id="KW-1185">Reference proteome</keyword>
<keyword evidence="6" id="KW-0624">Polysaccharide degradation</keyword>
<dbReference type="GO" id="GO:0006032">
    <property type="term" value="P:chitin catabolic process"/>
    <property type="evidence" value="ECO:0007669"/>
    <property type="project" value="UniProtKB-KW"/>
</dbReference>
<feature type="compositionally biased region" description="Polar residues" evidence="9">
    <location>
        <begin position="45"/>
        <end position="62"/>
    </location>
</feature>
<feature type="region of interest" description="Disordered" evidence="9">
    <location>
        <begin position="42"/>
        <end position="63"/>
    </location>
</feature>
<dbReference type="OrthoDB" id="76388at2759"/>
<dbReference type="InterPro" id="IPR050314">
    <property type="entry name" value="Glycosyl_Hydrlase_18"/>
</dbReference>
<evidence type="ECO:0000256" key="8">
    <source>
        <dbReference type="RuleBase" id="RU004453"/>
    </source>
</evidence>
<dbReference type="GO" id="GO:0008061">
    <property type="term" value="F:chitin binding"/>
    <property type="evidence" value="ECO:0007669"/>
    <property type="project" value="InterPro"/>
</dbReference>
<evidence type="ECO:0000256" key="6">
    <source>
        <dbReference type="ARBA" id="ARBA00023326"/>
    </source>
</evidence>
<evidence type="ECO:0000256" key="9">
    <source>
        <dbReference type="SAM" id="MobiDB-lite"/>
    </source>
</evidence>
<dbReference type="Gene3D" id="3.20.20.80">
    <property type="entry name" value="Glycosidases"/>
    <property type="match status" value="2"/>
</dbReference>
<dbReference type="SUPFAM" id="SSF51445">
    <property type="entry name" value="(Trans)glycosidases"/>
    <property type="match status" value="1"/>
</dbReference>
<evidence type="ECO:0000256" key="7">
    <source>
        <dbReference type="RuleBase" id="RU000489"/>
    </source>
</evidence>
<organism evidence="11 12">
    <name type="scientific">Dendrothele bispora (strain CBS 962.96)</name>
    <dbReference type="NCBI Taxonomy" id="1314807"/>
    <lineage>
        <taxon>Eukaryota</taxon>
        <taxon>Fungi</taxon>
        <taxon>Dikarya</taxon>
        <taxon>Basidiomycota</taxon>
        <taxon>Agaricomycotina</taxon>
        <taxon>Agaricomycetes</taxon>
        <taxon>Agaricomycetidae</taxon>
        <taxon>Agaricales</taxon>
        <taxon>Agaricales incertae sedis</taxon>
        <taxon>Dendrothele</taxon>
    </lineage>
</organism>
<dbReference type="InterPro" id="IPR001579">
    <property type="entry name" value="Glyco_hydro_18_chit_AS"/>
</dbReference>
<dbReference type="Proteomes" id="UP000297245">
    <property type="component" value="Unassembled WGS sequence"/>
</dbReference>
<proteinExistence type="inferred from homology"/>
<evidence type="ECO:0000256" key="3">
    <source>
        <dbReference type="ARBA" id="ARBA00023024"/>
    </source>
</evidence>
<keyword evidence="3" id="KW-0146">Chitin degradation</keyword>
<evidence type="ECO:0000313" key="11">
    <source>
        <dbReference type="EMBL" id="THU88643.1"/>
    </source>
</evidence>
<dbReference type="Gene3D" id="3.10.50.10">
    <property type="match status" value="1"/>
</dbReference>
<dbReference type="PANTHER" id="PTHR11177:SF317">
    <property type="entry name" value="CHITINASE 12-RELATED"/>
    <property type="match status" value="1"/>
</dbReference>
<dbReference type="GO" id="GO:0000272">
    <property type="term" value="P:polysaccharide catabolic process"/>
    <property type="evidence" value="ECO:0007669"/>
    <property type="project" value="UniProtKB-KW"/>
</dbReference>
<name>A0A4S8LIJ3_DENBC</name>
<dbReference type="PROSITE" id="PS01095">
    <property type="entry name" value="GH18_1"/>
    <property type="match status" value="1"/>
</dbReference>
<dbReference type="PROSITE" id="PS51910">
    <property type="entry name" value="GH18_2"/>
    <property type="match status" value="1"/>
</dbReference>
<comment type="similarity">
    <text evidence="8">Belongs to the glycosyl hydrolase 18 family.</text>
</comment>
<evidence type="ECO:0000256" key="5">
    <source>
        <dbReference type="ARBA" id="ARBA00023295"/>
    </source>
</evidence>
<dbReference type="Pfam" id="PF00704">
    <property type="entry name" value="Glyco_hydro_18"/>
    <property type="match status" value="1"/>
</dbReference>
<keyword evidence="2 7" id="KW-0378">Hydrolase</keyword>
<evidence type="ECO:0000256" key="1">
    <source>
        <dbReference type="ARBA" id="ARBA00000822"/>
    </source>
</evidence>
<comment type="catalytic activity">
    <reaction evidence="1">
        <text>Random endo-hydrolysis of N-acetyl-beta-D-glucosaminide (1-&gt;4)-beta-linkages in chitin and chitodextrins.</text>
        <dbReference type="EC" id="3.2.1.14"/>
    </reaction>
</comment>